<reference evidence="5" key="2">
    <citation type="submission" date="2024-04" db="EMBL/GenBank/DDBJ databases">
        <authorList>
            <person name="Chen Y."/>
            <person name="Shah S."/>
            <person name="Dougan E. K."/>
            <person name="Thang M."/>
            <person name="Chan C."/>
        </authorList>
    </citation>
    <scope>NUCLEOTIDE SEQUENCE [LARGE SCALE GENOMIC DNA]</scope>
</reference>
<feature type="domain" description="CCHC-type" evidence="3">
    <location>
        <begin position="343"/>
        <end position="357"/>
    </location>
</feature>
<comment type="caution">
    <text evidence="4">The sequence shown here is derived from an EMBL/GenBank/DDBJ whole genome shotgun (WGS) entry which is preliminary data.</text>
</comment>
<dbReference type="EMBL" id="CAMXCT020006803">
    <property type="protein sequence ID" value="CAL1173706.1"/>
    <property type="molecule type" value="Genomic_DNA"/>
</dbReference>
<evidence type="ECO:0000256" key="2">
    <source>
        <dbReference type="SAM" id="MobiDB-lite"/>
    </source>
</evidence>
<proteinExistence type="predicted"/>
<dbReference type="GO" id="GO:0008270">
    <property type="term" value="F:zinc ion binding"/>
    <property type="evidence" value="ECO:0007669"/>
    <property type="project" value="UniProtKB-KW"/>
</dbReference>
<organism evidence="4">
    <name type="scientific">Cladocopium goreaui</name>
    <dbReference type="NCBI Taxonomy" id="2562237"/>
    <lineage>
        <taxon>Eukaryota</taxon>
        <taxon>Sar</taxon>
        <taxon>Alveolata</taxon>
        <taxon>Dinophyceae</taxon>
        <taxon>Suessiales</taxon>
        <taxon>Symbiodiniaceae</taxon>
        <taxon>Cladocopium</taxon>
    </lineage>
</organism>
<evidence type="ECO:0000259" key="3">
    <source>
        <dbReference type="PROSITE" id="PS50158"/>
    </source>
</evidence>
<feature type="region of interest" description="Disordered" evidence="2">
    <location>
        <begin position="661"/>
        <end position="706"/>
    </location>
</feature>
<dbReference type="Gene3D" id="4.10.60.10">
    <property type="entry name" value="Zinc finger, CCHC-type"/>
    <property type="match status" value="1"/>
</dbReference>
<name>A0A9P1M406_9DINO</name>
<dbReference type="Proteomes" id="UP001152797">
    <property type="component" value="Unassembled WGS sequence"/>
</dbReference>
<dbReference type="GO" id="GO:0003676">
    <property type="term" value="F:nucleic acid binding"/>
    <property type="evidence" value="ECO:0007669"/>
    <property type="project" value="InterPro"/>
</dbReference>
<feature type="region of interest" description="Disordered" evidence="2">
    <location>
        <begin position="1077"/>
        <end position="1137"/>
    </location>
</feature>
<dbReference type="EMBL" id="CAMXCT010006803">
    <property type="protein sequence ID" value="CAI4020331.1"/>
    <property type="molecule type" value="Genomic_DNA"/>
</dbReference>
<accession>A0A9P1M406</accession>
<dbReference type="SUPFAM" id="SSF57756">
    <property type="entry name" value="Retrovirus zinc finger-like domains"/>
    <property type="match status" value="1"/>
</dbReference>
<evidence type="ECO:0000256" key="1">
    <source>
        <dbReference type="PROSITE-ProRule" id="PRU00047"/>
    </source>
</evidence>
<dbReference type="InterPro" id="IPR036875">
    <property type="entry name" value="Znf_CCHC_sf"/>
</dbReference>
<feature type="region of interest" description="Disordered" evidence="2">
    <location>
        <begin position="299"/>
        <end position="331"/>
    </location>
</feature>
<evidence type="ECO:0000313" key="7">
    <source>
        <dbReference type="Proteomes" id="UP001152797"/>
    </source>
</evidence>
<protein>
    <submittedName>
        <fullName evidence="6">CCHC-type domain-containing protein</fullName>
    </submittedName>
</protein>
<keyword evidence="1" id="KW-0863">Zinc-finger</keyword>
<keyword evidence="1" id="KW-0479">Metal-binding</keyword>
<gene>
    <name evidence="4" type="ORF">C1SCF055_LOCUS44754</name>
</gene>
<evidence type="ECO:0000313" key="4">
    <source>
        <dbReference type="EMBL" id="CAI4020331.1"/>
    </source>
</evidence>
<keyword evidence="7" id="KW-1185">Reference proteome</keyword>
<dbReference type="AlphaFoldDB" id="A0A9P1M406"/>
<dbReference type="PROSITE" id="PS50158">
    <property type="entry name" value="ZF_CCHC"/>
    <property type="match status" value="1"/>
</dbReference>
<dbReference type="EMBL" id="CAMXCT030006803">
    <property type="protein sequence ID" value="CAL4807643.1"/>
    <property type="molecule type" value="Genomic_DNA"/>
</dbReference>
<feature type="compositionally biased region" description="Basic and acidic residues" evidence="2">
    <location>
        <begin position="671"/>
        <end position="681"/>
    </location>
</feature>
<keyword evidence="1" id="KW-0862">Zinc</keyword>
<feature type="compositionally biased region" description="Basic and acidic residues" evidence="2">
    <location>
        <begin position="1080"/>
        <end position="1090"/>
    </location>
</feature>
<evidence type="ECO:0000313" key="6">
    <source>
        <dbReference type="EMBL" id="CAL4807643.1"/>
    </source>
</evidence>
<dbReference type="InterPro" id="IPR001878">
    <property type="entry name" value="Znf_CCHC"/>
</dbReference>
<feature type="compositionally biased region" description="Gly residues" evidence="2">
    <location>
        <begin position="310"/>
        <end position="324"/>
    </location>
</feature>
<sequence length="1137" mass="126036">MSETSGGEKSDQQITNQLASLVPSFDPAKDDMQTYKQKVEIVLGAWPKSRITELTTRLILNTQGSAFQTLQLHHAELMVNEEKSVTRLVELLGGQWGRIGLEQQYQDVENALYHTTQRADESHDSFLARADVLWSKAVSRKLSLSDLQAFVTLRGSLLSPEEKKRVILDADQSLEGKLTVPRVREAIRLLGATFFAAMTGQKTTARNKVYDATTMHVEHQDEVNVTDGMIATDDVGTEEDFIEALVMEGEDEDAVLVADFEALAADTIQEDSELAQAFNAYSDAHRRLSEKFRNRGFWPTSKGSSHVKGKGFGGKFNGQRGKGGYNPPRQRKSLQDRIMQSNCRACGRKGHWKAECPFKSTAPSTTSQASSTAPTSTVIIEQDVLPVEFLNLPQLPTEASCPIPEVCFATHGTMAILDSGASKTVVGDTPFLLSNTLLRALQAKVDCVGHVLESPLNRLQTPVQVEVEDLSHLSLEELSGETLAFGQKHHGKTFAEAWMDQEWVRFMVTRYSQSTKSAHRRFLRYVELKLDQHEQQQTGIPVIPTDSVPVEPLQHTAKAKTAAKAKAKGMASATPVYLPDMEGEWAMEPGPYPSTTMTSSSMPTEVCALQQRMLNMENAMIRIMHHLESQANAVQVPETTVSDQDDTSVFAALARRQRPNFVRSELVTPESRPEQEAKRSASDTTTEVKASEPEAPDNQMQTRLKDQSFRFRYRPDVSQAALELKCPVCPPTELQVDSGTELNSEEFAAFLQRFGSVMPEVMDQSDQSSTTETLTCVDVDWCLVANDHQDAAWRCEFDVPLSDHQGLPEDQEEAWSLLATNAKKQRSEVRLTELSPEEKEEFQKAKMAEVQSWVQTGTVSKVLRNQIPEDQILRCRWILTWKPLDNISEASGSMTQKPVKTHKAKVIASCGWQLQSFDVKAAFLQGQPQSDRVMAVDPVPAFLACMLTMGLVEVLEPYLQPARHVAQASSEAVQSEASKGIQSESQLAVEEKLSASGRRGGLRGWEVDLLSGRKDLSSQEWHGHGMIVEPLVVDVVIVAERQVKPLVVEAQVMLEARITAAQKMTATVGSVNEQLPRCDAAGRHEPEKNELPPPTLGGEGRSKLQGPPLIGQRLGRRASAQSSRQHPKHMCFQQPWG</sequence>
<reference evidence="4" key="1">
    <citation type="submission" date="2022-10" db="EMBL/GenBank/DDBJ databases">
        <authorList>
            <person name="Chen Y."/>
            <person name="Dougan E. K."/>
            <person name="Chan C."/>
            <person name="Rhodes N."/>
            <person name="Thang M."/>
        </authorList>
    </citation>
    <scope>NUCLEOTIDE SEQUENCE</scope>
</reference>
<evidence type="ECO:0000313" key="5">
    <source>
        <dbReference type="EMBL" id="CAL1173706.1"/>
    </source>
</evidence>